<dbReference type="Gramene" id="Solyc07g056700.1.1">
    <property type="protein sequence ID" value="Solyc07g056700.1.1.1"/>
    <property type="gene ID" value="Solyc07g056700.1"/>
</dbReference>
<sequence>MATCAMGLMLYPLSPDFPQYPISSSKSISCKKKKIRRLITSFPITFYISCEEMKKKWKSNACMLYSTKMIHE</sequence>
<evidence type="ECO:0000313" key="1">
    <source>
        <dbReference type="EnsemblPlants" id="Solyc07g056700.1.1.1"/>
    </source>
</evidence>
<protein>
    <submittedName>
        <fullName evidence="1">Uncharacterized protein</fullName>
    </submittedName>
</protein>
<dbReference type="PaxDb" id="4081-Solyc07g056700.1.1"/>
<dbReference type="InParanoid" id="A0A3Q7HE11"/>
<dbReference type="AlphaFoldDB" id="A0A3Q7HE11"/>
<dbReference type="EnsemblPlants" id="Solyc07g056700.1.1">
    <property type="protein sequence ID" value="Solyc07g056700.1.1.1"/>
    <property type="gene ID" value="Solyc07g056700.1"/>
</dbReference>
<evidence type="ECO:0000313" key="2">
    <source>
        <dbReference type="Proteomes" id="UP000004994"/>
    </source>
</evidence>
<reference evidence="1" key="2">
    <citation type="submission" date="2019-01" db="UniProtKB">
        <authorList>
            <consortium name="EnsemblPlants"/>
        </authorList>
    </citation>
    <scope>IDENTIFICATION</scope>
    <source>
        <strain evidence="1">cv. Heinz 1706</strain>
    </source>
</reference>
<keyword evidence="2" id="KW-1185">Reference proteome</keyword>
<dbReference type="Proteomes" id="UP000004994">
    <property type="component" value="Chromosome 7"/>
</dbReference>
<proteinExistence type="predicted"/>
<name>A0A3Q7HE11_SOLLC</name>
<organism evidence="1">
    <name type="scientific">Solanum lycopersicum</name>
    <name type="common">Tomato</name>
    <name type="synonym">Lycopersicon esculentum</name>
    <dbReference type="NCBI Taxonomy" id="4081"/>
    <lineage>
        <taxon>Eukaryota</taxon>
        <taxon>Viridiplantae</taxon>
        <taxon>Streptophyta</taxon>
        <taxon>Embryophyta</taxon>
        <taxon>Tracheophyta</taxon>
        <taxon>Spermatophyta</taxon>
        <taxon>Magnoliopsida</taxon>
        <taxon>eudicotyledons</taxon>
        <taxon>Gunneridae</taxon>
        <taxon>Pentapetalae</taxon>
        <taxon>asterids</taxon>
        <taxon>lamiids</taxon>
        <taxon>Solanales</taxon>
        <taxon>Solanaceae</taxon>
        <taxon>Solanoideae</taxon>
        <taxon>Solaneae</taxon>
        <taxon>Solanum</taxon>
        <taxon>Solanum subgen. Lycopersicon</taxon>
    </lineage>
</organism>
<accession>A0A3Q7HE11</accession>
<reference evidence="1" key="1">
    <citation type="journal article" date="2012" name="Nature">
        <title>The tomato genome sequence provides insights into fleshy fruit evolution.</title>
        <authorList>
            <consortium name="Tomato Genome Consortium"/>
        </authorList>
    </citation>
    <scope>NUCLEOTIDE SEQUENCE [LARGE SCALE GENOMIC DNA]</scope>
    <source>
        <strain evidence="1">cv. Heinz 1706</strain>
    </source>
</reference>